<protein>
    <submittedName>
        <fullName evidence="1">Uncharacterized protein</fullName>
    </submittedName>
</protein>
<dbReference type="EMBL" id="GBXM01082911">
    <property type="protein sequence ID" value="JAH25666.1"/>
    <property type="molecule type" value="Transcribed_RNA"/>
</dbReference>
<reference evidence="1" key="1">
    <citation type="submission" date="2014-11" db="EMBL/GenBank/DDBJ databases">
        <authorList>
            <person name="Amaro Gonzalez C."/>
        </authorList>
    </citation>
    <scope>NUCLEOTIDE SEQUENCE</scope>
</reference>
<organism evidence="1">
    <name type="scientific">Anguilla anguilla</name>
    <name type="common">European freshwater eel</name>
    <name type="synonym">Muraena anguilla</name>
    <dbReference type="NCBI Taxonomy" id="7936"/>
    <lineage>
        <taxon>Eukaryota</taxon>
        <taxon>Metazoa</taxon>
        <taxon>Chordata</taxon>
        <taxon>Craniata</taxon>
        <taxon>Vertebrata</taxon>
        <taxon>Euteleostomi</taxon>
        <taxon>Actinopterygii</taxon>
        <taxon>Neopterygii</taxon>
        <taxon>Teleostei</taxon>
        <taxon>Anguilliformes</taxon>
        <taxon>Anguillidae</taxon>
        <taxon>Anguilla</taxon>
    </lineage>
</organism>
<sequence>MGLFRVGGGTQGCGAQIACITVQEDPTVNLSSSPGPMCTSSCVTHKTCVFFWNLEHTSSNYIKKTIHFFHNIYSSLCYP</sequence>
<reference evidence="1" key="2">
    <citation type="journal article" date="2015" name="Fish Shellfish Immunol.">
        <title>Early steps in the European eel (Anguilla anguilla)-Vibrio vulnificus interaction in the gills: Role of the RtxA13 toxin.</title>
        <authorList>
            <person name="Callol A."/>
            <person name="Pajuelo D."/>
            <person name="Ebbesson L."/>
            <person name="Teles M."/>
            <person name="MacKenzie S."/>
            <person name="Amaro C."/>
        </authorList>
    </citation>
    <scope>NUCLEOTIDE SEQUENCE</scope>
</reference>
<dbReference type="AlphaFoldDB" id="A0A0E9R926"/>
<proteinExistence type="predicted"/>
<name>A0A0E9R926_ANGAN</name>
<evidence type="ECO:0000313" key="1">
    <source>
        <dbReference type="EMBL" id="JAH25666.1"/>
    </source>
</evidence>
<accession>A0A0E9R926</accession>